<comment type="caution">
    <text evidence="3">The sequence shown here is derived from an EMBL/GenBank/DDBJ whole genome shotgun (WGS) entry which is preliminary data.</text>
</comment>
<feature type="domain" description="Calcineurin-like phosphoesterase" evidence="2">
    <location>
        <begin position="1"/>
        <end position="189"/>
    </location>
</feature>
<evidence type="ECO:0000313" key="4">
    <source>
        <dbReference type="Proteomes" id="UP000030364"/>
    </source>
</evidence>
<comment type="similarity">
    <text evidence="1">Belongs to the metallophosphoesterase superfamily. YfcE family.</text>
</comment>
<dbReference type="AlphaFoldDB" id="A0A0A2WS00"/>
<evidence type="ECO:0000259" key="2">
    <source>
        <dbReference type="Pfam" id="PF12850"/>
    </source>
</evidence>
<reference evidence="3 4" key="1">
    <citation type="journal article" date="2015" name="Genome Announc.">
        <title>Draft Genome Sequence of the Thermophile Thermus filiformis ATCC 43280, Producer of Carotenoid-(Di)glucoside-Branched Fatty Acid (Di)esters and Source of Hyperthermostable Enzymes of Biotechnological Interest.</title>
        <authorList>
            <person name="Mandelli F."/>
            <person name="Oliveira Ramires B."/>
            <person name="Couger M.B."/>
            <person name="Paixao D.A."/>
            <person name="Camilo C.M."/>
            <person name="Polikarpov I."/>
            <person name="Prade R."/>
            <person name="Riano-Pachon D.M."/>
            <person name="Squina F.M."/>
        </authorList>
    </citation>
    <scope>NUCLEOTIDE SEQUENCE [LARGE SCALE GENOMIC DNA]</scope>
    <source>
        <strain evidence="3 4">ATCC 43280</strain>
    </source>
</reference>
<dbReference type="GO" id="GO:0005737">
    <property type="term" value="C:cytoplasm"/>
    <property type="evidence" value="ECO:0007669"/>
    <property type="project" value="TreeGrafter"/>
</dbReference>
<proteinExistence type="inferred from homology"/>
<dbReference type="PIRSF" id="PIRSF000883">
    <property type="entry name" value="Pesterase_MJ0912"/>
    <property type="match status" value="1"/>
</dbReference>
<dbReference type="InterPro" id="IPR024654">
    <property type="entry name" value="Calcineurin-like_PHP_lpxH"/>
</dbReference>
<gene>
    <name evidence="3" type="ORF">THFILI_08735</name>
</gene>
<dbReference type="Proteomes" id="UP000030364">
    <property type="component" value="Unassembled WGS sequence"/>
</dbReference>
<dbReference type="SUPFAM" id="SSF56300">
    <property type="entry name" value="Metallo-dependent phosphatases"/>
    <property type="match status" value="1"/>
</dbReference>
<dbReference type="InterPro" id="IPR011152">
    <property type="entry name" value="Pesterase_MJ0912"/>
</dbReference>
<dbReference type="Gene3D" id="3.60.21.10">
    <property type="match status" value="1"/>
</dbReference>
<protein>
    <submittedName>
        <fullName evidence="3">Phosphoesterase</fullName>
    </submittedName>
</protein>
<accession>A0A0A2WS00</accession>
<sequence>MRLGILSDIHANLPALEAALEALREEGVDEVLVLGDTLGYGPHPRQVLKRLRKEGLSPILGAWDLRVLYPQFPVPEGVGKETLAFTRKQLKEEDLRFLEGLRMSHRSTYEGVRLVAFHGLPGNPEARPDLESKDRLLPLLREYRAQTLLLGGGHLPVGRNLEVGLVADPGSVGLSLGGEHGADVMVLDLPENRVRFRKVPYDLGPLLFDLRAWGLPLVLEEVYRTGRFPSP</sequence>
<dbReference type="InterPro" id="IPR029052">
    <property type="entry name" value="Metallo-depent_PP-like"/>
</dbReference>
<evidence type="ECO:0000256" key="1">
    <source>
        <dbReference type="ARBA" id="ARBA00008950"/>
    </source>
</evidence>
<organism evidence="3 4">
    <name type="scientific">Thermus filiformis</name>
    <dbReference type="NCBI Taxonomy" id="276"/>
    <lineage>
        <taxon>Bacteria</taxon>
        <taxon>Thermotogati</taxon>
        <taxon>Deinococcota</taxon>
        <taxon>Deinococci</taxon>
        <taxon>Thermales</taxon>
        <taxon>Thermaceae</taxon>
        <taxon>Thermus</taxon>
    </lineage>
</organism>
<evidence type="ECO:0000313" key="3">
    <source>
        <dbReference type="EMBL" id="KGQ21070.2"/>
    </source>
</evidence>
<dbReference type="PANTHER" id="PTHR42850">
    <property type="entry name" value="METALLOPHOSPHOESTERASE"/>
    <property type="match status" value="1"/>
</dbReference>
<dbReference type="InterPro" id="IPR050126">
    <property type="entry name" value="Ap4A_hydrolase"/>
</dbReference>
<dbReference type="Pfam" id="PF12850">
    <property type="entry name" value="Metallophos_2"/>
    <property type="match status" value="1"/>
</dbReference>
<keyword evidence="4" id="KW-1185">Reference proteome</keyword>
<name>A0A0A2WS00_THEFI</name>
<dbReference type="GO" id="GO:0016791">
    <property type="term" value="F:phosphatase activity"/>
    <property type="evidence" value="ECO:0007669"/>
    <property type="project" value="TreeGrafter"/>
</dbReference>
<dbReference type="STRING" id="276.THFILI_08735"/>
<dbReference type="OrthoDB" id="9800565at2"/>
<dbReference type="RefSeq" id="WP_038067043.1">
    <property type="nucleotide sequence ID" value="NZ_JPSL02000040.1"/>
</dbReference>
<dbReference type="EMBL" id="JPSL02000040">
    <property type="protein sequence ID" value="KGQ21070.2"/>
    <property type="molecule type" value="Genomic_DNA"/>
</dbReference>
<dbReference type="PANTHER" id="PTHR42850:SF2">
    <property type="entry name" value="BLL5683 PROTEIN"/>
    <property type="match status" value="1"/>
</dbReference>